<keyword evidence="7 9" id="KW-0784">Thiamine biosynthesis</keyword>
<evidence type="ECO:0000259" key="10">
    <source>
        <dbReference type="Pfam" id="PF03070"/>
    </source>
</evidence>
<feature type="domain" description="Thiaminase-2/PQQC" evidence="10">
    <location>
        <begin position="11"/>
        <end position="216"/>
    </location>
</feature>
<evidence type="ECO:0000256" key="4">
    <source>
        <dbReference type="ARBA" id="ARBA00011881"/>
    </source>
</evidence>
<dbReference type="Proteomes" id="UP000198642">
    <property type="component" value="Unassembled WGS sequence"/>
</dbReference>
<dbReference type="EC" id="3.5.99.2" evidence="5 9"/>
<dbReference type="InterPro" id="IPR050967">
    <property type="entry name" value="Thiamine_Salvage_TenA"/>
</dbReference>
<evidence type="ECO:0000313" key="12">
    <source>
        <dbReference type="Proteomes" id="UP000198642"/>
    </source>
</evidence>
<dbReference type="CDD" id="cd19360">
    <property type="entry name" value="TenA_C_SaTenA-like"/>
    <property type="match status" value="1"/>
</dbReference>
<comment type="catalytic activity">
    <reaction evidence="8 9">
        <text>thiamine + H2O = 5-(2-hydroxyethyl)-4-methylthiazole + 4-amino-5-hydroxymethyl-2-methylpyrimidine + H(+)</text>
        <dbReference type="Rhea" id="RHEA:17509"/>
        <dbReference type="ChEBI" id="CHEBI:15377"/>
        <dbReference type="ChEBI" id="CHEBI:15378"/>
        <dbReference type="ChEBI" id="CHEBI:16892"/>
        <dbReference type="ChEBI" id="CHEBI:17957"/>
        <dbReference type="ChEBI" id="CHEBI:18385"/>
        <dbReference type="EC" id="3.5.99.2"/>
    </reaction>
</comment>
<evidence type="ECO:0000256" key="6">
    <source>
        <dbReference type="ARBA" id="ARBA00013647"/>
    </source>
</evidence>
<dbReference type="SUPFAM" id="SSF48613">
    <property type="entry name" value="Heme oxygenase-like"/>
    <property type="match status" value="1"/>
</dbReference>
<dbReference type="NCBIfam" id="TIGR04306">
    <property type="entry name" value="salvage_TenA"/>
    <property type="match status" value="1"/>
</dbReference>
<evidence type="ECO:0000256" key="7">
    <source>
        <dbReference type="ARBA" id="ARBA00022977"/>
    </source>
</evidence>
<name>A0A1I0Y2X2_9BACI</name>
<organism evidence="11 12">
    <name type="scientific">Lentibacillus halodurans</name>
    <dbReference type="NCBI Taxonomy" id="237679"/>
    <lineage>
        <taxon>Bacteria</taxon>
        <taxon>Bacillati</taxon>
        <taxon>Bacillota</taxon>
        <taxon>Bacilli</taxon>
        <taxon>Bacillales</taxon>
        <taxon>Bacillaceae</taxon>
        <taxon>Lentibacillus</taxon>
    </lineage>
</organism>
<evidence type="ECO:0000256" key="2">
    <source>
        <dbReference type="ARBA" id="ARBA00004948"/>
    </source>
</evidence>
<gene>
    <name evidence="11" type="ORF">SAMN04488072_106159</name>
</gene>
<dbReference type="GO" id="GO:0005829">
    <property type="term" value="C:cytosol"/>
    <property type="evidence" value="ECO:0007669"/>
    <property type="project" value="TreeGrafter"/>
</dbReference>
<protein>
    <recommendedName>
        <fullName evidence="6 9">Aminopyrimidine aminohydrolase</fullName>
        <ecNumber evidence="5 9">3.5.99.2</ecNumber>
    </recommendedName>
</protein>
<dbReference type="GO" id="GO:0009228">
    <property type="term" value="P:thiamine biosynthetic process"/>
    <property type="evidence" value="ECO:0007669"/>
    <property type="project" value="UniProtKB-KW"/>
</dbReference>
<evidence type="ECO:0000256" key="8">
    <source>
        <dbReference type="ARBA" id="ARBA00048337"/>
    </source>
</evidence>
<dbReference type="PANTHER" id="PTHR43198:SF2">
    <property type="entry name" value="SI:CH1073-67J19.1-RELATED"/>
    <property type="match status" value="1"/>
</dbReference>
<dbReference type="EMBL" id="FOJW01000006">
    <property type="protein sequence ID" value="SFB06553.1"/>
    <property type="molecule type" value="Genomic_DNA"/>
</dbReference>
<keyword evidence="9" id="KW-0378">Hydrolase</keyword>
<dbReference type="STRING" id="237679.SAMN04488072_106159"/>
<dbReference type="GO" id="GO:0050334">
    <property type="term" value="F:thiaminase activity"/>
    <property type="evidence" value="ECO:0007669"/>
    <property type="project" value="UniProtKB-EC"/>
</dbReference>
<evidence type="ECO:0000256" key="3">
    <source>
        <dbReference type="ARBA" id="ARBA00010264"/>
    </source>
</evidence>
<dbReference type="RefSeq" id="WP_090236749.1">
    <property type="nucleotide sequence ID" value="NZ_FOJW01000006.1"/>
</dbReference>
<evidence type="ECO:0000256" key="5">
    <source>
        <dbReference type="ARBA" id="ARBA00012684"/>
    </source>
</evidence>
<dbReference type="Gene3D" id="1.20.910.10">
    <property type="entry name" value="Heme oxygenase-like"/>
    <property type="match status" value="1"/>
</dbReference>
<dbReference type="AlphaFoldDB" id="A0A1I0Y2X2"/>
<evidence type="ECO:0000256" key="9">
    <source>
        <dbReference type="RuleBase" id="RU363093"/>
    </source>
</evidence>
<dbReference type="OrthoDB" id="34166at2"/>
<dbReference type="InterPro" id="IPR016084">
    <property type="entry name" value="Haem_Oase-like_multi-hlx"/>
</dbReference>
<dbReference type="InterPro" id="IPR027574">
    <property type="entry name" value="Thiaminase_II"/>
</dbReference>
<comment type="catalytic activity">
    <reaction evidence="1 9">
        <text>4-amino-5-aminomethyl-2-methylpyrimidine + H2O = 4-amino-5-hydroxymethyl-2-methylpyrimidine + NH4(+)</text>
        <dbReference type="Rhea" id="RHEA:31799"/>
        <dbReference type="ChEBI" id="CHEBI:15377"/>
        <dbReference type="ChEBI" id="CHEBI:16892"/>
        <dbReference type="ChEBI" id="CHEBI:28938"/>
        <dbReference type="ChEBI" id="CHEBI:63416"/>
        <dbReference type="EC" id="3.5.99.2"/>
    </reaction>
</comment>
<comment type="similarity">
    <text evidence="3 9">Belongs to the TenA family.</text>
</comment>
<evidence type="ECO:0000313" key="11">
    <source>
        <dbReference type="EMBL" id="SFB06553.1"/>
    </source>
</evidence>
<comment type="pathway">
    <text evidence="2 9">Cofactor biosynthesis; thiamine diphosphate biosynthesis.</text>
</comment>
<dbReference type="GO" id="GO:0009229">
    <property type="term" value="P:thiamine diphosphate biosynthetic process"/>
    <property type="evidence" value="ECO:0007669"/>
    <property type="project" value="UniProtKB-UniPathway"/>
</dbReference>
<proteinExistence type="inferred from homology"/>
<keyword evidence="12" id="KW-1185">Reference proteome</keyword>
<dbReference type="PANTHER" id="PTHR43198">
    <property type="entry name" value="BIFUNCTIONAL TH2 PROTEIN"/>
    <property type="match status" value="1"/>
</dbReference>
<reference evidence="11 12" key="1">
    <citation type="submission" date="2016-10" db="EMBL/GenBank/DDBJ databases">
        <authorList>
            <person name="de Groot N.N."/>
        </authorList>
    </citation>
    <scope>NUCLEOTIDE SEQUENCE [LARGE SCALE GENOMIC DNA]</scope>
    <source>
        <strain evidence="11 12">CGMCC 1.3702</strain>
    </source>
</reference>
<comment type="subunit">
    <text evidence="4">Homotetramer.</text>
</comment>
<dbReference type="Pfam" id="PF03070">
    <property type="entry name" value="TENA_THI-4"/>
    <property type="match status" value="1"/>
</dbReference>
<dbReference type="UniPathway" id="UPA00060"/>
<comment type="function">
    <text evidence="9">Catalyzes an amino-pyrimidine hydrolysis reaction at the C5' of the pyrimidine moiety of thiamine compounds, a reaction that is part of a thiamine salvage pathway.</text>
</comment>
<dbReference type="InterPro" id="IPR004305">
    <property type="entry name" value="Thiaminase-2/PQQC"/>
</dbReference>
<sequence length="228" mass="26633">MTFTQLLRKENDDIFQAIFNHPFVDGIGKGNVPDKAIAHYIKADFEYLNAFMRIYGTAISKSAKREDIQFFNEQIRFVLNSEIHPHHNFCDHIGVGYEELQGYALPPTADHYMKHMMYHAHMGGLGETISALLPCPWTYWEIGQELMTKYEPSADHPFYQWISFYADESTGEITEEMRNRLDNIAEEASVEEQKHIKEAFRKSCQLELSFWEMAYTCEKWPGKEKVNS</sequence>
<evidence type="ECO:0000256" key="1">
    <source>
        <dbReference type="ARBA" id="ARBA00001881"/>
    </source>
</evidence>
<accession>A0A1I0Y2X2</accession>